<feature type="compositionally biased region" description="Basic and acidic residues" evidence="12">
    <location>
        <begin position="666"/>
        <end position="681"/>
    </location>
</feature>
<dbReference type="PROSITE" id="PS50961">
    <property type="entry name" value="HTH_LA"/>
    <property type="match status" value="1"/>
</dbReference>
<dbReference type="EMBL" id="DAKRPA010000019">
    <property type="protein sequence ID" value="DBA03445.1"/>
    <property type="molecule type" value="Genomic_DNA"/>
</dbReference>
<evidence type="ECO:0000256" key="11">
    <source>
        <dbReference type="PROSITE-ProRule" id="PRU00332"/>
    </source>
</evidence>
<evidence type="ECO:0000256" key="3">
    <source>
        <dbReference type="ARBA" id="ARBA00022692"/>
    </source>
</evidence>
<dbReference type="InterPro" id="IPR014886">
    <property type="entry name" value="La_xRRM"/>
</dbReference>
<dbReference type="GO" id="GO:0003723">
    <property type="term" value="F:RNA binding"/>
    <property type="evidence" value="ECO:0007669"/>
    <property type="project" value="UniProtKB-UniRule"/>
</dbReference>
<evidence type="ECO:0000256" key="10">
    <source>
        <dbReference type="PROSITE-ProRule" id="PRU00282"/>
    </source>
</evidence>
<comment type="caution">
    <text evidence="15">The sequence shown here is derived from an EMBL/GenBank/DDBJ whole genome shotgun (WGS) entry which is preliminary data.</text>
</comment>
<evidence type="ECO:0000256" key="7">
    <source>
        <dbReference type="ARBA" id="ARBA00022989"/>
    </source>
</evidence>
<dbReference type="Proteomes" id="UP001146120">
    <property type="component" value="Unassembled WGS sequence"/>
</dbReference>
<dbReference type="PANTHER" id="PTHR45829">
    <property type="entry name" value="MITOCHONDRIAL CARRIER PROTEIN RIM2"/>
    <property type="match status" value="1"/>
</dbReference>
<feature type="repeat" description="Solcar" evidence="10">
    <location>
        <begin position="77"/>
        <end position="167"/>
    </location>
</feature>
<evidence type="ECO:0000256" key="2">
    <source>
        <dbReference type="ARBA" id="ARBA00022448"/>
    </source>
</evidence>
<feature type="compositionally biased region" description="Low complexity" evidence="12">
    <location>
        <begin position="52"/>
        <end position="67"/>
    </location>
</feature>
<dbReference type="PANTHER" id="PTHR45829:SF4">
    <property type="entry name" value="MITOCHONDRIAL CARRIER PROTEIN RIM2"/>
    <property type="match status" value="1"/>
</dbReference>
<dbReference type="SUPFAM" id="SSF54928">
    <property type="entry name" value="RNA-binding domain, RBD"/>
    <property type="match status" value="1"/>
</dbReference>
<feature type="compositionally biased region" description="Basic residues" evidence="12">
    <location>
        <begin position="872"/>
        <end position="888"/>
    </location>
</feature>
<evidence type="ECO:0000256" key="5">
    <source>
        <dbReference type="ARBA" id="ARBA00022792"/>
    </source>
</evidence>
<dbReference type="CDD" id="cd07323">
    <property type="entry name" value="LAM"/>
    <property type="match status" value="1"/>
</dbReference>
<evidence type="ECO:0000256" key="9">
    <source>
        <dbReference type="ARBA" id="ARBA00023136"/>
    </source>
</evidence>
<keyword evidence="16" id="KW-1185">Reference proteome</keyword>
<dbReference type="GO" id="GO:0015218">
    <property type="term" value="F:pyrimidine nucleotide transmembrane transporter activity"/>
    <property type="evidence" value="ECO:0007669"/>
    <property type="project" value="InterPro"/>
</dbReference>
<comment type="subcellular location">
    <subcellularLocation>
        <location evidence="1">Mitochondrion inner membrane</location>
        <topology evidence="1">Multi-pass membrane protein</topology>
    </subcellularLocation>
</comment>
<feature type="region of interest" description="Disordered" evidence="12">
    <location>
        <begin position="867"/>
        <end position="888"/>
    </location>
</feature>
<dbReference type="Gene3D" id="3.30.70.330">
    <property type="match status" value="1"/>
</dbReference>
<evidence type="ECO:0000256" key="6">
    <source>
        <dbReference type="ARBA" id="ARBA00022884"/>
    </source>
</evidence>
<protein>
    <submittedName>
        <fullName evidence="15">Uncharacterized protein</fullName>
    </submittedName>
</protein>
<keyword evidence="2" id="KW-0813">Transport</keyword>
<keyword evidence="4" id="KW-0677">Repeat</keyword>
<feature type="region of interest" description="Disordered" evidence="12">
    <location>
        <begin position="662"/>
        <end position="681"/>
    </location>
</feature>
<dbReference type="InterPro" id="IPR002344">
    <property type="entry name" value="Lupus_La"/>
</dbReference>
<dbReference type="Pfam" id="PF05383">
    <property type="entry name" value="La"/>
    <property type="match status" value="1"/>
</dbReference>
<keyword evidence="7" id="KW-1133">Transmembrane helix</keyword>
<dbReference type="Pfam" id="PF08777">
    <property type="entry name" value="RRM_3"/>
    <property type="match status" value="1"/>
</dbReference>
<dbReference type="InterPro" id="IPR006630">
    <property type="entry name" value="La_HTH"/>
</dbReference>
<dbReference type="InterPro" id="IPR023395">
    <property type="entry name" value="MCP_dom_sf"/>
</dbReference>
<evidence type="ECO:0000256" key="8">
    <source>
        <dbReference type="ARBA" id="ARBA00023128"/>
    </source>
</evidence>
<dbReference type="SUPFAM" id="SSF103506">
    <property type="entry name" value="Mitochondrial carrier"/>
    <property type="match status" value="1"/>
</dbReference>
<dbReference type="GO" id="GO:0005634">
    <property type="term" value="C:nucleus"/>
    <property type="evidence" value="ECO:0007669"/>
    <property type="project" value="InterPro"/>
</dbReference>
<dbReference type="GO" id="GO:1990904">
    <property type="term" value="C:ribonucleoprotein complex"/>
    <property type="evidence" value="ECO:0007669"/>
    <property type="project" value="UniProtKB-UniRule"/>
</dbReference>
<dbReference type="Gene3D" id="1.50.40.10">
    <property type="entry name" value="Mitochondrial carrier domain"/>
    <property type="match status" value="2"/>
</dbReference>
<evidence type="ECO:0000259" key="14">
    <source>
        <dbReference type="PROSITE" id="PS51939"/>
    </source>
</evidence>
<feature type="domain" description="HTH La-type RNA-binding" evidence="13">
    <location>
        <begin position="383"/>
        <end position="474"/>
    </location>
</feature>
<feature type="domain" description="XRRM" evidence="14">
    <location>
        <begin position="769"/>
        <end position="888"/>
    </location>
</feature>
<feature type="repeat" description="Solcar" evidence="10">
    <location>
        <begin position="174"/>
        <end position="287"/>
    </location>
</feature>
<dbReference type="InterPro" id="IPR018108">
    <property type="entry name" value="MCP_transmembrane"/>
</dbReference>
<reference evidence="15" key="2">
    <citation type="journal article" date="2023" name="Microbiol Resour">
        <title>Decontamination and Annotation of the Draft Genome Sequence of the Oomycete Lagenidium giganteum ARSEF 373.</title>
        <authorList>
            <person name="Morgan W.R."/>
            <person name="Tartar A."/>
        </authorList>
    </citation>
    <scope>NUCLEOTIDE SEQUENCE</scope>
    <source>
        <strain evidence="15">ARSEF 373</strain>
    </source>
</reference>
<evidence type="ECO:0000313" key="16">
    <source>
        <dbReference type="Proteomes" id="UP001146120"/>
    </source>
</evidence>
<dbReference type="InterPro" id="IPR012677">
    <property type="entry name" value="Nucleotide-bd_a/b_plait_sf"/>
</dbReference>
<dbReference type="SUPFAM" id="SSF46785">
    <property type="entry name" value="Winged helix' DNA-binding domain"/>
    <property type="match status" value="1"/>
</dbReference>
<name>A0AAV2ZBT9_9STRA</name>
<dbReference type="InterPro" id="IPR035979">
    <property type="entry name" value="RBD_domain_sf"/>
</dbReference>
<evidence type="ECO:0000256" key="1">
    <source>
        <dbReference type="ARBA" id="ARBA00004448"/>
    </source>
</evidence>
<dbReference type="Pfam" id="PF00153">
    <property type="entry name" value="Mito_carr"/>
    <property type="match status" value="3"/>
</dbReference>
<proteinExistence type="predicted"/>
<feature type="repeat" description="Solcar" evidence="10">
    <location>
        <begin position="291"/>
        <end position="382"/>
    </location>
</feature>
<dbReference type="InterPro" id="IPR036390">
    <property type="entry name" value="WH_DNA-bd_sf"/>
</dbReference>
<dbReference type="AlphaFoldDB" id="A0AAV2ZBT9"/>
<keyword evidence="6 11" id="KW-0694">RNA-binding</keyword>
<dbReference type="PROSITE" id="PS51939">
    <property type="entry name" value="XRRM"/>
    <property type="match status" value="1"/>
</dbReference>
<evidence type="ECO:0000313" key="15">
    <source>
        <dbReference type="EMBL" id="DBA03445.1"/>
    </source>
</evidence>
<dbReference type="InterPro" id="IPR036388">
    <property type="entry name" value="WH-like_DNA-bd_sf"/>
</dbReference>
<evidence type="ECO:0000256" key="12">
    <source>
        <dbReference type="SAM" id="MobiDB-lite"/>
    </source>
</evidence>
<keyword evidence="3 10" id="KW-0812">Transmembrane</keyword>
<evidence type="ECO:0000256" key="4">
    <source>
        <dbReference type="ARBA" id="ARBA00022737"/>
    </source>
</evidence>
<dbReference type="GO" id="GO:0005743">
    <property type="term" value="C:mitochondrial inner membrane"/>
    <property type="evidence" value="ECO:0007669"/>
    <property type="project" value="UniProtKB-SubCell"/>
</dbReference>
<feature type="region of interest" description="Disordered" evidence="12">
    <location>
        <begin position="35"/>
        <end position="67"/>
    </location>
</feature>
<reference evidence="15" key="1">
    <citation type="submission" date="2022-11" db="EMBL/GenBank/DDBJ databases">
        <authorList>
            <person name="Morgan W.R."/>
            <person name="Tartar A."/>
        </authorList>
    </citation>
    <scope>NUCLEOTIDE SEQUENCE</scope>
    <source>
        <strain evidence="15">ARSEF 373</strain>
    </source>
</reference>
<dbReference type="PRINTS" id="PR00302">
    <property type="entry name" value="LUPUSLA"/>
</dbReference>
<dbReference type="PROSITE" id="PS50920">
    <property type="entry name" value="SOLCAR"/>
    <property type="match status" value="3"/>
</dbReference>
<keyword evidence="5" id="KW-0999">Mitochondrion inner membrane</keyword>
<dbReference type="Gene3D" id="1.10.10.10">
    <property type="entry name" value="Winged helix-like DNA-binding domain superfamily/Winged helix DNA-binding domain"/>
    <property type="match status" value="1"/>
</dbReference>
<dbReference type="SMART" id="SM00715">
    <property type="entry name" value="LA"/>
    <property type="match status" value="1"/>
</dbReference>
<organism evidence="15 16">
    <name type="scientific">Lagenidium giganteum</name>
    <dbReference type="NCBI Taxonomy" id="4803"/>
    <lineage>
        <taxon>Eukaryota</taxon>
        <taxon>Sar</taxon>
        <taxon>Stramenopiles</taxon>
        <taxon>Oomycota</taxon>
        <taxon>Peronosporomycetes</taxon>
        <taxon>Pythiales</taxon>
        <taxon>Pythiaceae</taxon>
    </lineage>
</organism>
<accession>A0AAV2ZBT9</accession>
<gene>
    <name evidence="15" type="ORF">N0F65_002853</name>
</gene>
<dbReference type="GO" id="GO:0006396">
    <property type="term" value="P:RNA processing"/>
    <property type="evidence" value="ECO:0007669"/>
    <property type="project" value="InterPro"/>
</dbReference>
<keyword evidence="9 10" id="KW-0472">Membrane</keyword>
<dbReference type="GO" id="GO:1990519">
    <property type="term" value="P:pyrimidine nucleotide import into mitochondrion"/>
    <property type="evidence" value="ECO:0007669"/>
    <property type="project" value="TreeGrafter"/>
</dbReference>
<keyword evidence="8" id="KW-0496">Mitochondrion</keyword>
<evidence type="ECO:0000259" key="13">
    <source>
        <dbReference type="PROSITE" id="PS50961"/>
    </source>
</evidence>
<dbReference type="InterPro" id="IPR049562">
    <property type="entry name" value="SLC25A33/36-like"/>
</dbReference>
<sequence length="888" mass="97814">MRLGRVGKIGAAASVQVPASTDSRTRPLHARASLTAAMSHSPQPSAAPPMPTTSAVTATADAAQQPAATSVRVPSSAFSRRHFVGGAVGGMTAAVLTSPLEVVKTRLQIRNGIQAFGSARPTTFGVMRSICKTETVFGLWRGLTPTLIGVVPSRAIYFGSYSKFKESLSSHGLQGRVHNFMSAAAAGSLSATLMCPIWVVKTRLQLLPAHSEFTPPRQNVLSLGVSQSGRMMSTSRPAPQFSSIRHVATDMYLREGPRAFFRGLSASYWGISESAIQFAMYEECKQFIDEPTHLQLFLSAGACKLVAAALTYPHEVVRTRMREQRAPLGSKELKYRSMIQSLRTIFQEEGTRGLYGGLPAHLMRVVPNAAIMFLVVEIVANSGDSMSDVDTQVKQQVEFYFGDSNFRRDRFLKEETAKQPGGFIPFSVLFTFNKLAALTTDAEVLQRAIADSDVVEMNDAKDGLRRKHALPEKDDSADRTVVLAGLGQNQPTIEEIKAALAQFGSELLYISRRMYQKRFSGVVHVEFKDLEAAKRAEAEADKITIVNHKPSAIRMSAYQALSQEEQVEFEKSVKAMLVAKDVAPKPMPVYLDELLGIWKDDATLRARVKYAEETKTLYLVFTQVAFAEKVLEATKTSTPIVIDDKTLEFELVTDKDAIKNRPRKLKREDKKDNKRKRGEQGKAIHISQIGQRVRLDDIKKFLAGVMGATARPPYIEYDGLDTARFVINDAAAATALFEKLSALPEAELGGQPIKFHLLEPNEQLKVEVTYEKGLIVEFDGVSAEVSRDDIKNTINEKLGEKAADGKGVAFIKYQIGDKSGSLRMTSAALAQDVVAMITAEGGLDINGVKIEKARIVEGEEEKKFWEDAHSARSSRFKQARNNKRTRRN</sequence>